<evidence type="ECO:0000256" key="4">
    <source>
        <dbReference type="ARBA" id="ARBA00022759"/>
    </source>
</evidence>
<dbReference type="Gene3D" id="3.40.390.30">
    <property type="entry name" value="Metalloproteases ('zincins'), catalytic domain"/>
    <property type="match status" value="1"/>
</dbReference>
<accession>A0A1G2HNJ3</accession>
<dbReference type="GO" id="GO:0006364">
    <property type="term" value="P:rRNA processing"/>
    <property type="evidence" value="ECO:0007669"/>
    <property type="project" value="UniProtKB-UniRule"/>
</dbReference>
<dbReference type="SUPFAM" id="SSF55486">
    <property type="entry name" value="Metalloproteases ('zincins'), catalytic domain"/>
    <property type="match status" value="1"/>
</dbReference>
<evidence type="ECO:0000256" key="5">
    <source>
        <dbReference type="ARBA" id="ARBA00022801"/>
    </source>
</evidence>
<keyword evidence="5 7" id="KW-0378">Hydrolase</keyword>
<dbReference type="GO" id="GO:0005737">
    <property type="term" value="C:cytoplasm"/>
    <property type="evidence" value="ECO:0007669"/>
    <property type="project" value="UniProtKB-SubCell"/>
</dbReference>
<reference evidence="9 10" key="1">
    <citation type="journal article" date="2016" name="Nat. Commun.">
        <title>Thousands of microbial genomes shed light on interconnected biogeochemical processes in an aquifer system.</title>
        <authorList>
            <person name="Anantharaman K."/>
            <person name="Brown C.T."/>
            <person name="Hug L.A."/>
            <person name="Sharon I."/>
            <person name="Castelle C.J."/>
            <person name="Probst A.J."/>
            <person name="Thomas B.C."/>
            <person name="Singh A."/>
            <person name="Wilkins M.J."/>
            <person name="Karaoz U."/>
            <person name="Brodie E.L."/>
            <person name="Williams K.H."/>
            <person name="Hubbard S.S."/>
            <person name="Banfield J.F."/>
        </authorList>
    </citation>
    <scope>NUCLEOTIDE SEQUENCE [LARGE SCALE GENOMIC DNA]</scope>
</reference>
<evidence type="ECO:0000256" key="3">
    <source>
        <dbReference type="ARBA" id="ARBA00022723"/>
    </source>
</evidence>
<evidence type="ECO:0000256" key="6">
    <source>
        <dbReference type="ARBA" id="ARBA00022833"/>
    </source>
</evidence>
<dbReference type="PROSITE" id="PS01306">
    <property type="entry name" value="UPF0054"/>
    <property type="match status" value="1"/>
</dbReference>
<keyword evidence="4 7" id="KW-0255">Endonuclease</keyword>
<dbReference type="Pfam" id="PF02130">
    <property type="entry name" value="YbeY"/>
    <property type="match status" value="1"/>
</dbReference>
<feature type="binding site" evidence="7">
    <location>
        <position position="107"/>
    </location>
    <ligand>
        <name>Zn(2+)</name>
        <dbReference type="ChEBI" id="CHEBI:29105"/>
        <note>catalytic</note>
    </ligand>
</feature>
<keyword evidence="6 7" id="KW-0862">Zinc</keyword>
<gene>
    <name evidence="7" type="primary">ybeY</name>
    <name evidence="9" type="ORF">A2812_00670</name>
</gene>
<feature type="binding site" evidence="7">
    <location>
        <position position="103"/>
    </location>
    <ligand>
        <name>Zn(2+)</name>
        <dbReference type="ChEBI" id="CHEBI:29105"/>
        <note>catalytic</note>
    </ligand>
</feature>
<dbReference type="AlphaFoldDB" id="A0A1G2HNJ3"/>
<dbReference type="Proteomes" id="UP000177190">
    <property type="component" value="Unassembled WGS sequence"/>
</dbReference>
<dbReference type="GO" id="GO:0004222">
    <property type="term" value="F:metalloendopeptidase activity"/>
    <property type="evidence" value="ECO:0007669"/>
    <property type="project" value="InterPro"/>
</dbReference>
<sequence length="146" mass="17094">MIEINNLTNFRLDKELFTGIAKKVLKGENRETETLSLAFVSKEEIKKLNKKFRKKNKPTDVLSFGLNQENFLGEIVICPEIVKENSLKYGIDFKKEMMRVFAHGILHLLGHDHPDEVEDPRQRRDEKSKKQADMMEEKEISYLSKI</sequence>
<comment type="subcellular location">
    <subcellularLocation>
        <location evidence="7">Cytoplasm</location>
    </subcellularLocation>
</comment>
<keyword evidence="2 7" id="KW-0540">Nuclease</keyword>
<dbReference type="InterPro" id="IPR023091">
    <property type="entry name" value="MetalPrtase_cat_dom_sf_prd"/>
</dbReference>
<evidence type="ECO:0000256" key="7">
    <source>
        <dbReference type="HAMAP-Rule" id="MF_00009"/>
    </source>
</evidence>
<organism evidence="9 10">
    <name type="scientific">Candidatus Staskawiczbacteria bacterium RIFCSPHIGHO2_01_FULL_36_16</name>
    <dbReference type="NCBI Taxonomy" id="1802200"/>
    <lineage>
        <taxon>Bacteria</taxon>
        <taxon>Candidatus Staskawicziibacteriota</taxon>
    </lineage>
</organism>
<keyword evidence="7" id="KW-0690">Ribosome biogenesis</keyword>
<dbReference type="PANTHER" id="PTHR46986:SF1">
    <property type="entry name" value="ENDORIBONUCLEASE YBEY, CHLOROPLASTIC"/>
    <property type="match status" value="1"/>
</dbReference>
<proteinExistence type="inferred from homology"/>
<feature type="region of interest" description="Disordered" evidence="8">
    <location>
        <begin position="112"/>
        <end position="146"/>
    </location>
</feature>
<dbReference type="HAMAP" id="MF_00009">
    <property type="entry name" value="Endoribonucl_YbeY"/>
    <property type="match status" value="1"/>
</dbReference>
<dbReference type="NCBIfam" id="TIGR00043">
    <property type="entry name" value="rRNA maturation RNase YbeY"/>
    <property type="match status" value="1"/>
</dbReference>
<name>A0A1G2HNJ3_9BACT</name>
<keyword evidence="3 7" id="KW-0479">Metal-binding</keyword>
<comment type="function">
    <text evidence="7">Single strand-specific metallo-endoribonuclease involved in late-stage 70S ribosome quality control and in maturation of the 3' terminus of the 16S rRNA.</text>
</comment>
<dbReference type="PANTHER" id="PTHR46986">
    <property type="entry name" value="ENDORIBONUCLEASE YBEY, CHLOROPLASTIC"/>
    <property type="match status" value="1"/>
</dbReference>
<dbReference type="GO" id="GO:0004521">
    <property type="term" value="F:RNA endonuclease activity"/>
    <property type="evidence" value="ECO:0007669"/>
    <property type="project" value="UniProtKB-UniRule"/>
</dbReference>
<evidence type="ECO:0000256" key="8">
    <source>
        <dbReference type="SAM" id="MobiDB-lite"/>
    </source>
</evidence>
<dbReference type="STRING" id="1802200.A2812_00670"/>
<comment type="cofactor">
    <cofactor evidence="7">
        <name>Zn(2+)</name>
        <dbReference type="ChEBI" id="CHEBI:29105"/>
    </cofactor>
    <text evidence="7">Binds 1 zinc ion.</text>
</comment>
<protein>
    <recommendedName>
        <fullName evidence="7">Endoribonuclease YbeY</fullName>
        <ecNumber evidence="7">3.1.-.-</ecNumber>
    </recommendedName>
</protein>
<dbReference type="EC" id="3.1.-.-" evidence="7"/>
<keyword evidence="7" id="KW-0963">Cytoplasm</keyword>
<evidence type="ECO:0000256" key="2">
    <source>
        <dbReference type="ARBA" id="ARBA00022722"/>
    </source>
</evidence>
<dbReference type="InterPro" id="IPR002036">
    <property type="entry name" value="YbeY"/>
</dbReference>
<evidence type="ECO:0000313" key="10">
    <source>
        <dbReference type="Proteomes" id="UP000177190"/>
    </source>
</evidence>
<dbReference type="InterPro" id="IPR020549">
    <property type="entry name" value="YbeY_CS"/>
</dbReference>
<evidence type="ECO:0000256" key="1">
    <source>
        <dbReference type="ARBA" id="ARBA00010875"/>
    </source>
</evidence>
<keyword evidence="7" id="KW-0698">rRNA processing</keyword>
<evidence type="ECO:0000313" key="9">
    <source>
        <dbReference type="EMBL" id="OGZ64005.1"/>
    </source>
</evidence>
<feature type="compositionally biased region" description="Basic and acidic residues" evidence="8">
    <location>
        <begin position="112"/>
        <end position="140"/>
    </location>
</feature>
<dbReference type="GO" id="GO:0008270">
    <property type="term" value="F:zinc ion binding"/>
    <property type="evidence" value="ECO:0007669"/>
    <property type="project" value="UniProtKB-UniRule"/>
</dbReference>
<feature type="binding site" evidence="7">
    <location>
        <position position="113"/>
    </location>
    <ligand>
        <name>Zn(2+)</name>
        <dbReference type="ChEBI" id="CHEBI:29105"/>
        <note>catalytic</note>
    </ligand>
</feature>
<comment type="similarity">
    <text evidence="1 7">Belongs to the endoribonuclease YbeY family.</text>
</comment>
<comment type="caution">
    <text evidence="9">The sequence shown here is derived from an EMBL/GenBank/DDBJ whole genome shotgun (WGS) entry which is preliminary data.</text>
</comment>
<dbReference type="EMBL" id="MHOM01000027">
    <property type="protein sequence ID" value="OGZ64005.1"/>
    <property type="molecule type" value="Genomic_DNA"/>
</dbReference>